<dbReference type="AlphaFoldDB" id="A0A3N7G8Q1"/>
<comment type="similarity">
    <text evidence="1">Belongs to the PPR family. P subfamily.</text>
</comment>
<reference evidence="4 5" key="1">
    <citation type="journal article" date="2006" name="Science">
        <title>The genome of black cottonwood, Populus trichocarpa (Torr. &amp; Gray).</title>
        <authorList>
            <person name="Tuskan G.A."/>
            <person name="Difazio S."/>
            <person name="Jansson S."/>
            <person name="Bohlmann J."/>
            <person name="Grigoriev I."/>
            <person name="Hellsten U."/>
            <person name="Putnam N."/>
            <person name="Ralph S."/>
            <person name="Rombauts S."/>
            <person name="Salamov A."/>
            <person name="Schein J."/>
            <person name="Sterck L."/>
            <person name="Aerts A."/>
            <person name="Bhalerao R.R."/>
            <person name="Bhalerao R.P."/>
            <person name="Blaudez D."/>
            <person name="Boerjan W."/>
            <person name="Brun A."/>
            <person name="Brunner A."/>
            <person name="Busov V."/>
            <person name="Campbell M."/>
            <person name="Carlson J."/>
            <person name="Chalot M."/>
            <person name="Chapman J."/>
            <person name="Chen G.L."/>
            <person name="Cooper D."/>
            <person name="Coutinho P.M."/>
            <person name="Couturier J."/>
            <person name="Covert S."/>
            <person name="Cronk Q."/>
            <person name="Cunningham R."/>
            <person name="Davis J."/>
            <person name="Degroeve S."/>
            <person name="Dejardin A."/>
            <person name="Depamphilis C."/>
            <person name="Detter J."/>
            <person name="Dirks B."/>
            <person name="Dubchak I."/>
            <person name="Duplessis S."/>
            <person name="Ehlting J."/>
            <person name="Ellis B."/>
            <person name="Gendler K."/>
            <person name="Goodstein D."/>
            <person name="Gribskov M."/>
            <person name="Grimwood J."/>
            <person name="Groover A."/>
            <person name="Gunter L."/>
            <person name="Hamberger B."/>
            <person name="Heinze B."/>
            <person name="Helariutta Y."/>
            <person name="Henrissat B."/>
            <person name="Holligan D."/>
            <person name="Holt R."/>
            <person name="Huang W."/>
            <person name="Islam-Faridi N."/>
            <person name="Jones S."/>
            <person name="Jones-Rhoades M."/>
            <person name="Jorgensen R."/>
            <person name="Joshi C."/>
            <person name="Kangasjarvi J."/>
            <person name="Karlsson J."/>
            <person name="Kelleher C."/>
            <person name="Kirkpatrick R."/>
            <person name="Kirst M."/>
            <person name="Kohler A."/>
            <person name="Kalluri U."/>
            <person name="Larimer F."/>
            <person name="Leebens-Mack J."/>
            <person name="Leple J.C."/>
            <person name="Locascio P."/>
            <person name="Lou Y."/>
            <person name="Lucas S."/>
            <person name="Martin F."/>
            <person name="Montanini B."/>
            <person name="Napoli C."/>
            <person name="Nelson D.R."/>
            <person name="Nelson C."/>
            <person name="Nieminen K."/>
            <person name="Nilsson O."/>
            <person name="Pereda V."/>
            <person name="Peter G."/>
            <person name="Philippe R."/>
            <person name="Pilate G."/>
            <person name="Poliakov A."/>
            <person name="Razumovskaya J."/>
            <person name="Richardson P."/>
            <person name="Rinaldi C."/>
            <person name="Ritland K."/>
            <person name="Rouze P."/>
            <person name="Ryaboy D."/>
            <person name="Schmutz J."/>
            <person name="Schrader J."/>
            <person name="Segerman B."/>
            <person name="Shin H."/>
            <person name="Siddiqui A."/>
            <person name="Sterky F."/>
            <person name="Terry A."/>
            <person name="Tsai C.J."/>
            <person name="Uberbacher E."/>
            <person name="Unneberg P."/>
            <person name="Vahala J."/>
            <person name="Wall K."/>
            <person name="Wessler S."/>
            <person name="Yang G."/>
            <person name="Yin T."/>
            <person name="Douglas C."/>
            <person name="Marra M."/>
            <person name="Sandberg G."/>
            <person name="Van de Peer Y."/>
            <person name="Rokhsar D."/>
        </authorList>
    </citation>
    <scope>NUCLEOTIDE SEQUENCE [LARGE SCALE GENOMIC DNA]</scope>
    <source>
        <strain evidence="5">cv. Nisqually</strain>
    </source>
</reference>
<accession>A0A3N7G8Q1</accession>
<feature type="repeat" description="PPR" evidence="3">
    <location>
        <begin position="126"/>
        <end position="160"/>
    </location>
</feature>
<evidence type="ECO:0000256" key="2">
    <source>
        <dbReference type="ARBA" id="ARBA00022737"/>
    </source>
</evidence>
<dbReference type="Proteomes" id="UP000006729">
    <property type="component" value="Chromosome 19"/>
</dbReference>
<sequence length="200" mass="22382">MMMMMAAAVRRGSEESEPFYIGSHFQRCQMKITGMILPSLLSSSRSNSISSSSSSSRYKHQNDGASPSFRNIDDALASFNHMLHRKPLPCIIQFTKLLSAIVKMRQYYDAVISLSKKMELAGLSPNTYTLNILINCFCKLQHVDLGFSVLAKVIKLRLQPDVVPFTTLINGLCKMGKFSQAVELFDDTVERGCRPDCSQL</sequence>
<dbReference type="Gene3D" id="1.25.40.10">
    <property type="entry name" value="Tetratricopeptide repeat domain"/>
    <property type="match status" value="1"/>
</dbReference>
<evidence type="ECO:0000313" key="4">
    <source>
        <dbReference type="EMBL" id="RQP03504.1"/>
    </source>
</evidence>
<dbReference type="Pfam" id="PF13041">
    <property type="entry name" value="PPR_2"/>
    <property type="match status" value="1"/>
</dbReference>
<keyword evidence="5" id="KW-1185">Reference proteome</keyword>
<dbReference type="Pfam" id="PF12854">
    <property type="entry name" value="PPR_1"/>
    <property type="match status" value="1"/>
</dbReference>
<dbReference type="EMBL" id="CM009308">
    <property type="protein sequence ID" value="RQP03504.1"/>
    <property type="molecule type" value="Genomic_DNA"/>
</dbReference>
<dbReference type="InterPro" id="IPR002885">
    <property type="entry name" value="PPR_rpt"/>
</dbReference>
<name>A0A3N7G8Q1_POPTR</name>
<evidence type="ECO:0000256" key="1">
    <source>
        <dbReference type="ARBA" id="ARBA00007626"/>
    </source>
</evidence>
<dbReference type="PANTHER" id="PTHR47941">
    <property type="entry name" value="PENTATRICOPEPTIDE REPEAT-CONTAINING PROTEIN 3, MITOCHONDRIAL"/>
    <property type="match status" value="1"/>
</dbReference>
<evidence type="ECO:0008006" key="6">
    <source>
        <dbReference type="Google" id="ProtNLM"/>
    </source>
</evidence>
<proteinExistence type="inferred from homology"/>
<feature type="repeat" description="PPR" evidence="3">
    <location>
        <begin position="161"/>
        <end position="195"/>
    </location>
</feature>
<dbReference type="NCBIfam" id="TIGR00756">
    <property type="entry name" value="PPR"/>
    <property type="match status" value="2"/>
</dbReference>
<evidence type="ECO:0000256" key="3">
    <source>
        <dbReference type="PROSITE-ProRule" id="PRU00708"/>
    </source>
</evidence>
<keyword evidence="2" id="KW-0677">Repeat</keyword>
<dbReference type="PROSITE" id="PS51375">
    <property type="entry name" value="PPR"/>
    <property type="match status" value="2"/>
</dbReference>
<dbReference type="InterPro" id="IPR011990">
    <property type="entry name" value="TPR-like_helical_dom_sf"/>
</dbReference>
<evidence type="ECO:0000313" key="5">
    <source>
        <dbReference type="Proteomes" id="UP000006729"/>
    </source>
</evidence>
<protein>
    <recommendedName>
        <fullName evidence="6">Pentacotripeptide-repeat region of PRORP domain-containing protein</fullName>
    </recommendedName>
</protein>
<dbReference type="STRING" id="3694.A0A3N7G8Q1"/>
<organism evidence="4 5">
    <name type="scientific">Populus trichocarpa</name>
    <name type="common">Western balsam poplar</name>
    <name type="synonym">Populus balsamifera subsp. trichocarpa</name>
    <dbReference type="NCBI Taxonomy" id="3694"/>
    <lineage>
        <taxon>Eukaryota</taxon>
        <taxon>Viridiplantae</taxon>
        <taxon>Streptophyta</taxon>
        <taxon>Embryophyta</taxon>
        <taxon>Tracheophyta</taxon>
        <taxon>Spermatophyta</taxon>
        <taxon>Magnoliopsida</taxon>
        <taxon>eudicotyledons</taxon>
        <taxon>Gunneridae</taxon>
        <taxon>Pentapetalae</taxon>
        <taxon>rosids</taxon>
        <taxon>fabids</taxon>
        <taxon>Malpighiales</taxon>
        <taxon>Salicaceae</taxon>
        <taxon>Saliceae</taxon>
        <taxon>Populus</taxon>
    </lineage>
</organism>
<gene>
    <name evidence="4" type="ORF">POPTR_019G062266</name>
</gene>
<dbReference type="InParanoid" id="A0A3N7G8Q1"/>